<keyword evidence="1" id="KW-0472">Membrane</keyword>
<comment type="caution">
    <text evidence="2">The sequence shown here is derived from an EMBL/GenBank/DDBJ whole genome shotgun (WGS) entry which is preliminary data.</text>
</comment>
<dbReference type="EMBL" id="BGZK01000244">
    <property type="protein sequence ID" value="GBP31302.1"/>
    <property type="molecule type" value="Genomic_DNA"/>
</dbReference>
<dbReference type="Proteomes" id="UP000299102">
    <property type="component" value="Unassembled WGS sequence"/>
</dbReference>
<dbReference type="InterPro" id="IPR036397">
    <property type="entry name" value="RNaseH_sf"/>
</dbReference>
<keyword evidence="1" id="KW-0812">Transmembrane</keyword>
<dbReference type="PANTHER" id="PTHR46060:SF1">
    <property type="entry name" value="MARINER MOS1 TRANSPOSASE-LIKE PROTEIN"/>
    <property type="match status" value="1"/>
</dbReference>
<name>A0A4C1UZB4_EUMVA</name>
<dbReference type="GO" id="GO:0032259">
    <property type="term" value="P:methylation"/>
    <property type="evidence" value="ECO:0007669"/>
    <property type="project" value="UniProtKB-KW"/>
</dbReference>
<dbReference type="PANTHER" id="PTHR46060">
    <property type="entry name" value="MARINER MOS1 TRANSPOSASE-LIKE PROTEIN"/>
    <property type="match status" value="1"/>
</dbReference>
<proteinExistence type="predicted"/>
<dbReference type="AlphaFoldDB" id="A0A4C1UZB4"/>
<evidence type="ECO:0000313" key="3">
    <source>
        <dbReference type="Proteomes" id="UP000299102"/>
    </source>
</evidence>
<dbReference type="GO" id="GO:0003676">
    <property type="term" value="F:nucleic acid binding"/>
    <property type="evidence" value="ECO:0007669"/>
    <property type="project" value="InterPro"/>
</dbReference>
<dbReference type="Gene3D" id="3.30.420.10">
    <property type="entry name" value="Ribonuclease H-like superfamily/Ribonuclease H"/>
    <property type="match status" value="1"/>
</dbReference>
<gene>
    <name evidence="2" type="primary">SETMAR</name>
    <name evidence="2" type="ORF">EVAR_31427_1</name>
</gene>
<feature type="transmembrane region" description="Helical" evidence="1">
    <location>
        <begin position="255"/>
        <end position="272"/>
    </location>
</feature>
<keyword evidence="2" id="KW-0808">Transferase</keyword>
<sequence>MKADERQARNREKRGFPSKKGVVFHHDNAKPHISLSTQQILREVGWKMIIKPPYSPDLGISDFHLFRSLQISLATVESFLLLQDYLCITKEIGGDLIIMFGINILRTTTILMVVRVLNAGLINDYISIITEIDETLGTNSCKSTDRRLMRLLVFFWSLACMKLIFDFNMIIGQNSATVFFYNINSFQLYSFVMTFFYYLSLLTLRLKALTKYVGGEEVMFQEEIYERRGHIMRIKVIFALYKKVALWTESLEDRINVPVVFLLLSIYSNLFMPFRMTLQLFSRPSTSGLNVPLASDLCQILMFGINLIVFCESCQMLKGAFPFGAKYTAPWNSTKPRLRRRGKKSRRTHGTVDHDCLIWKR</sequence>
<evidence type="ECO:0000256" key="1">
    <source>
        <dbReference type="SAM" id="Phobius"/>
    </source>
</evidence>
<accession>A0A4C1UZB4</accession>
<evidence type="ECO:0000313" key="2">
    <source>
        <dbReference type="EMBL" id="GBP31302.1"/>
    </source>
</evidence>
<dbReference type="GO" id="GO:0008168">
    <property type="term" value="F:methyltransferase activity"/>
    <property type="evidence" value="ECO:0007669"/>
    <property type="project" value="UniProtKB-KW"/>
</dbReference>
<dbReference type="STRING" id="151549.A0A4C1UZB4"/>
<keyword evidence="3" id="KW-1185">Reference proteome</keyword>
<keyword evidence="2" id="KW-0489">Methyltransferase</keyword>
<organism evidence="2 3">
    <name type="scientific">Eumeta variegata</name>
    <name type="common">Bagworm moth</name>
    <name type="synonym">Eumeta japonica</name>
    <dbReference type="NCBI Taxonomy" id="151549"/>
    <lineage>
        <taxon>Eukaryota</taxon>
        <taxon>Metazoa</taxon>
        <taxon>Ecdysozoa</taxon>
        <taxon>Arthropoda</taxon>
        <taxon>Hexapoda</taxon>
        <taxon>Insecta</taxon>
        <taxon>Pterygota</taxon>
        <taxon>Neoptera</taxon>
        <taxon>Endopterygota</taxon>
        <taxon>Lepidoptera</taxon>
        <taxon>Glossata</taxon>
        <taxon>Ditrysia</taxon>
        <taxon>Tineoidea</taxon>
        <taxon>Psychidae</taxon>
        <taxon>Oiketicinae</taxon>
        <taxon>Eumeta</taxon>
    </lineage>
</organism>
<feature type="transmembrane region" description="Helical" evidence="1">
    <location>
        <begin position="151"/>
        <end position="172"/>
    </location>
</feature>
<feature type="transmembrane region" description="Helical" evidence="1">
    <location>
        <begin position="292"/>
        <end position="311"/>
    </location>
</feature>
<protein>
    <submittedName>
        <fullName evidence="2">Histone-lysine N-methyltransferase SETMAR</fullName>
    </submittedName>
</protein>
<feature type="transmembrane region" description="Helical" evidence="1">
    <location>
        <begin position="178"/>
        <end position="199"/>
    </location>
</feature>
<reference evidence="2 3" key="1">
    <citation type="journal article" date="2019" name="Commun. Biol.">
        <title>The bagworm genome reveals a unique fibroin gene that provides high tensile strength.</title>
        <authorList>
            <person name="Kono N."/>
            <person name="Nakamura H."/>
            <person name="Ohtoshi R."/>
            <person name="Tomita M."/>
            <person name="Numata K."/>
            <person name="Arakawa K."/>
        </authorList>
    </citation>
    <scope>NUCLEOTIDE SEQUENCE [LARGE SCALE GENOMIC DNA]</scope>
</reference>
<dbReference type="InterPro" id="IPR052709">
    <property type="entry name" value="Transposase-MT_Hybrid"/>
</dbReference>
<keyword evidence="1" id="KW-1133">Transmembrane helix</keyword>